<dbReference type="NCBIfam" id="TIGR02937">
    <property type="entry name" value="sigma70-ECF"/>
    <property type="match status" value="1"/>
</dbReference>
<evidence type="ECO:0000259" key="5">
    <source>
        <dbReference type="Pfam" id="PF04542"/>
    </source>
</evidence>
<evidence type="ECO:0000256" key="1">
    <source>
        <dbReference type="ARBA" id="ARBA00010641"/>
    </source>
</evidence>
<dbReference type="AlphaFoldDB" id="A0A934RXQ9"/>
<dbReference type="InterPro" id="IPR007627">
    <property type="entry name" value="RNA_pol_sigma70_r2"/>
</dbReference>
<sequence length="195" mass="22013">MPNCDPLLPSDEALLDRCQKGDDRSFRALVDRHHGALFATAMGMLGSEADAESVVQDGFLRFYRNLDRFEGRSSLKTYLTRIVMNQALKQLQQRRRWYHRFLSSDDEETNLPEASAEPEVRQIETEELAAGVREAVQTLKPEFRSVVVLRFLNGCSTQECADILGVPPGTVMSRLSRALDKLAPLLKELNSQNVC</sequence>
<dbReference type="EMBL" id="JAENIL010000034">
    <property type="protein sequence ID" value="MBK1878702.1"/>
    <property type="molecule type" value="Genomic_DNA"/>
</dbReference>
<dbReference type="InterPro" id="IPR039425">
    <property type="entry name" value="RNA_pol_sigma-70-like"/>
</dbReference>
<evidence type="ECO:0000256" key="2">
    <source>
        <dbReference type="ARBA" id="ARBA00023015"/>
    </source>
</evidence>
<dbReference type="GO" id="GO:0006352">
    <property type="term" value="P:DNA-templated transcription initiation"/>
    <property type="evidence" value="ECO:0007669"/>
    <property type="project" value="InterPro"/>
</dbReference>
<keyword evidence="8" id="KW-1185">Reference proteome</keyword>
<dbReference type="InterPro" id="IPR013325">
    <property type="entry name" value="RNA_pol_sigma_r2"/>
</dbReference>
<proteinExistence type="inferred from homology"/>
<comment type="similarity">
    <text evidence="1">Belongs to the sigma-70 factor family. ECF subfamily.</text>
</comment>
<dbReference type="PANTHER" id="PTHR43133">
    <property type="entry name" value="RNA POLYMERASE ECF-TYPE SIGMA FACTO"/>
    <property type="match status" value="1"/>
</dbReference>
<dbReference type="SUPFAM" id="SSF88946">
    <property type="entry name" value="Sigma2 domain of RNA polymerase sigma factors"/>
    <property type="match status" value="1"/>
</dbReference>
<dbReference type="GO" id="GO:0016987">
    <property type="term" value="F:sigma factor activity"/>
    <property type="evidence" value="ECO:0007669"/>
    <property type="project" value="UniProtKB-KW"/>
</dbReference>
<evidence type="ECO:0000313" key="8">
    <source>
        <dbReference type="Proteomes" id="UP000617628"/>
    </source>
</evidence>
<dbReference type="RefSeq" id="WP_200356914.1">
    <property type="nucleotide sequence ID" value="NZ_JAENIL010000034.1"/>
</dbReference>
<protein>
    <submittedName>
        <fullName evidence="7">RNA polymerase sigma factor</fullName>
    </submittedName>
</protein>
<comment type="caution">
    <text evidence="7">The sequence shown here is derived from an EMBL/GenBank/DDBJ whole genome shotgun (WGS) entry which is preliminary data.</text>
</comment>
<dbReference type="Gene3D" id="1.10.10.10">
    <property type="entry name" value="Winged helix-like DNA-binding domain superfamily/Winged helix DNA-binding domain"/>
    <property type="match status" value="1"/>
</dbReference>
<evidence type="ECO:0000259" key="6">
    <source>
        <dbReference type="Pfam" id="PF08281"/>
    </source>
</evidence>
<feature type="domain" description="RNA polymerase sigma factor 70 region 4 type 2" evidence="6">
    <location>
        <begin position="132"/>
        <end position="182"/>
    </location>
</feature>
<dbReference type="Gene3D" id="1.10.1740.10">
    <property type="match status" value="1"/>
</dbReference>
<evidence type="ECO:0000313" key="7">
    <source>
        <dbReference type="EMBL" id="MBK1878702.1"/>
    </source>
</evidence>
<evidence type="ECO:0000256" key="4">
    <source>
        <dbReference type="ARBA" id="ARBA00023163"/>
    </source>
</evidence>
<dbReference type="InterPro" id="IPR036388">
    <property type="entry name" value="WH-like_DNA-bd_sf"/>
</dbReference>
<evidence type="ECO:0000256" key="3">
    <source>
        <dbReference type="ARBA" id="ARBA00023082"/>
    </source>
</evidence>
<dbReference type="InterPro" id="IPR013324">
    <property type="entry name" value="RNA_pol_sigma_r3/r4-like"/>
</dbReference>
<dbReference type="Pfam" id="PF04542">
    <property type="entry name" value="Sigma70_r2"/>
    <property type="match status" value="1"/>
</dbReference>
<keyword evidence="3" id="KW-0731">Sigma factor</keyword>
<feature type="domain" description="RNA polymerase sigma-70 region 2" evidence="5">
    <location>
        <begin position="29"/>
        <end position="96"/>
    </location>
</feature>
<dbReference type="Pfam" id="PF08281">
    <property type="entry name" value="Sigma70_r4_2"/>
    <property type="match status" value="1"/>
</dbReference>
<dbReference type="GO" id="GO:0003677">
    <property type="term" value="F:DNA binding"/>
    <property type="evidence" value="ECO:0007669"/>
    <property type="project" value="InterPro"/>
</dbReference>
<dbReference type="CDD" id="cd06171">
    <property type="entry name" value="Sigma70_r4"/>
    <property type="match status" value="1"/>
</dbReference>
<keyword evidence="2" id="KW-0805">Transcription regulation</keyword>
<dbReference type="InterPro" id="IPR014284">
    <property type="entry name" value="RNA_pol_sigma-70_dom"/>
</dbReference>
<keyword evidence="4" id="KW-0804">Transcription</keyword>
<dbReference type="Proteomes" id="UP000617628">
    <property type="component" value="Unassembled WGS sequence"/>
</dbReference>
<name>A0A934RXQ9_9BACT</name>
<dbReference type="SUPFAM" id="SSF88659">
    <property type="entry name" value="Sigma3 and sigma4 domains of RNA polymerase sigma factors"/>
    <property type="match status" value="1"/>
</dbReference>
<dbReference type="PANTHER" id="PTHR43133:SF51">
    <property type="entry name" value="RNA POLYMERASE SIGMA FACTOR"/>
    <property type="match status" value="1"/>
</dbReference>
<organism evidence="7 8">
    <name type="scientific">Pelagicoccus mobilis</name>
    <dbReference type="NCBI Taxonomy" id="415221"/>
    <lineage>
        <taxon>Bacteria</taxon>
        <taxon>Pseudomonadati</taxon>
        <taxon>Verrucomicrobiota</taxon>
        <taxon>Opitutia</taxon>
        <taxon>Puniceicoccales</taxon>
        <taxon>Pelagicoccaceae</taxon>
        <taxon>Pelagicoccus</taxon>
    </lineage>
</organism>
<reference evidence="7" key="1">
    <citation type="submission" date="2021-01" db="EMBL/GenBank/DDBJ databases">
        <title>Modified the classification status of verrucomicrobia.</title>
        <authorList>
            <person name="Feng X."/>
        </authorList>
    </citation>
    <scope>NUCLEOTIDE SEQUENCE</scope>
    <source>
        <strain evidence="7">KCTC 13126</strain>
    </source>
</reference>
<gene>
    <name evidence="7" type="ORF">JIN87_17610</name>
</gene>
<accession>A0A934RXQ9</accession>
<dbReference type="InterPro" id="IPR013249">
    <property type="entry name" value="RNA_pol_sigma70_r4_t2"/>
</dbReference>